<organism evidence="1 2">
    <name type="scientific">Achlya hypogyna</name>
    <name type="common">Oomycete</name>
    <name type="synonym">Protoachlya hypogyna</name>
    <dbReference type="NCBI Taxonomy" id="1202772"/>
    <lineage>
        <taxon>Eukaryota</taxon>
        <taxon>Sar</taxon>
        <taxon>Stramenopiles</taxon>
        <taxon>Oomycota</taxon>
        <taxon>Saprolegniomycetes</taxon>
        <taxon>Saprolegniales</taxon>
        <taxon>Achlyaceae</taxon>
        <taxon>Achlya</taxon>
    </lineage>
</organism>
<protein>
    <submittedName>
        <fullName evidence="1">Uncharacterized protein</fullName>
    </submittedName>
</protein>
<reference evidence="1 2" key="1">
    <citation type="journal article" date="2014" name="Genome Biol. Evol.">
        <title>The secreted proteins of Achlya hypogyna and Thraustotheca clavata identify the ancestral oomycete secretome and reveal gene acquisitions by horizontal gene transfer.</title>
        <authorList>
            <person name="Misner I."/>
            <person name="Blouin N."/>
            <person name="Leonard G."/>
            <person name="Richards T.A."/>
            <person name="Lane C.E."/>
        </authorList>
    </citation>
    <scope>NUCLEOTIDE SEQUENCE [LARGE SCALE GENOMIC DNA]</scope>
    <source>
        <strain evidence="1 2">ATCC 48635</strain>
    </source>
</reference>
<keyword evidence="2" id="KW-1185">Reference proteome</keyword>
<sequence length="118" mass="13083">GDIGNGGQIVVTAPVAKWLEAQAELNTSWSQEHPFVVKDMGKSRRVIAKELMVLTAGVYRITDLKIDLGIADVMPLSLRERSAHFGSIANLHSRMSYEPTESMRYGLVRSPREVAIFV</sequence>
<proteinExistence type="predicted"/>
<dbReference type="OrthoDB" id="2021138at2759"/>
<evidence type="ECO:0000313" key="2">
    <source>
        <dbReference type="Proteomes" id="UP000243579"/>
    </source>
</evidence>
<evidence type="ECO:0000313" key="1">
    <source>
        <dbReference type="EMBL" id="OQR88476.1"/>
    </source>
</evidence>
<dbReference type="AlphaFoldDB" id="A0A1V9YRZ5"/>
<accession>A0A1V9YRZ5</accession>
<dbReference type="EMBL" id="JNBR01001274">
    <property type="protein sequence ID" value="OQR88476.1"/>
    <property type="molecule type" value="Genomic_DNA"/>
</dbReference>
<dbReference type="STRING" id="1202772.A0A1V9YRZ5"/>
<gene>
    <name evidence="1" type="ORF">ACHHYP_06796</name>
</gene>
<comment type="caution">
    <text evidence="1">The sequence shown here is derived from an EMBL/GenBank/DDBJ whole genome shotgun (WGS) entry which is preliminary data.</text>
</comment>
<dbReference type="Proteomes" id="UP000243579">
    <property type="component" value="Unassembled WGS sequence"/>
</dbReference>
<name>A0A1V9YRZ5_ACHHY</name>
<feature type="non-terminal residue" evidence="1">
    <location>
        <position position="1"/>
    </location>
</feature>